<feature type="binding site" description="axial binding residue" evidence="5">
    <location>
        <position position="277"/>
    </location>
    <ligand>
        <name>heme</name>
        <dbReference type="ChEBI" id="CHEBI:30413"/>
    </ligand>
    <ligandPart>
        <name>Fe</name>
        <dbReference type="ChEBI" id="CHEBI:18248"/>
    </ligandPart>
</feature>
<keyword evidence="3 5" id="KW-0408">Iron</keyword>
<evidence type="ECO:0000313" key="9">
    <source>
        <dbReference type="Proteomes" id="UP001142055"/>
    </source>
</evidence>
<proteinExistence type="inferred from homology"/>
<evidence type="ECO:0000256" key="3">
    <source>
        <dbReference type="ARBA" id="ARBA00023004"/>
    </source>
</evidence>
<evidence type="ECO:0000256" key="2">
    <source>
        <dbReference type="ARBA" id="ARBA00022723"/>
    </source>
</evidence>
<gene>
    <name evidence="8" type="ORF">RDWZM_009344</name>
</gene>
<reference evidence="8" key="1">
    <citation type="submission" date="2022-12" db="EMBL/GenBank/DDBJ databases">
        <title>Genome assemblies of Blomia tropicalis.</title>
        <authorList>
            <person name="Cui Y."/>
        </authorList>
    </citation>
    <scope>NUCLEOTIDE SEQUENCE</scope>
    <source>
        <tissue evidence="8">Adult mites</tissue>
    </source>
</reference>
<protein>
    <submittedName>
        <fullName evidence="8">Uncharacterized protein</fullName>
    </submittedName>
</protein>
<dbReference type="InterPro" id="IPR050182">
    <property type="entry name" value="Cytochrome_P450_fam2"/>
</dbReference>
<evidence type="ECO:0000256" key="1">
    <source>
        <dbReference type="ARBA" id="ARBA00010617"/>
    </source>
</evidence>
<evidence type="ECO:0000313" key="8">
    <source>
        <dbReference type="EMBL" id="KAJ6218187.1"/>
    </source>
</evidence>
<evidence type="ECO:0000256" key="5">
    <source>
        <dbReference type="PIRSR" id="PIRSR602401-1"/>
    </source>
</evidence>
<dbReference type="PANTHER" id="PTHR24300:SF375">
    <property type="entry name" value="CYTOCHROME P450 FAMILY"/>
    <property type="match status" value="1"/>
</dbReference>
<keyword evidence="9" id="KW-1185">Reference proteome</keyword>
<dbReference type="PRINTS" id="PR00463">
    <property type="entry name" value="EP450I"/>
</dbReference>
<dbReference type="GO" id="GO:0020037">
    <property type="term" value="F:heme binding"/>
    <property type="evidence" value="ECO:0007669"/>
    <property type="project" value="InterPro"/>
</dbReference>
<keyword evidence="7" id="KW-0472">Membrane</keyword>
<dbReference type="Proteomes" id="UP001142055">
    <property type="component" value="Chromosome 3"/>
</dbReference>
<dbReference type="GO" id="GO:0006805">
    <property type="term" value="P:xenobiotic metabolic process"/>
    <property type="evidence" value="ECO:0007669"/>
    <property type="project" value="TreeGrafter"/>
</dbReference>
<dbReference type="PROSITE" id="PS00086">
    <property type="entry name" value="CYTOCHROME_P450"/>
    <property type="match status" value="1"/>
</dbReference>
<accession>A0A9Q0M559</accession>
<keyword evidence="6" id="KW-0560">Oxidoreductase</keyword>
<feature type="transmembrane region" description="Helical" evidence="7">
    <location>
        <begin position="6"/>
        <end position="29"/>
    </location>
</feature>
<evidence type="ECO:0000256" key="4">
    <source>
        <dbReference type="ARBA" id="ARBA00023033"/>
    </source>
</evidence>
<dbReference type="InterPro" id="IPR002401">
    <property type="entry name" value="Cyt_P450_E_grp-I"/>
</dbReference>
<dbReference type="AlphaFoldDB" id="A0A9Q0M559"/>
<dbReference type="InterPro" id="IPR017972">
    <property type="entry name" value="Cyt_P450_CS"/>
</dbReference>
<dbReference type="PANTHER" id="PTHR24300">
    <property type="entry name" value="CYTOCHROME P450 508A4-RELATED"/>
    <property type="match status" value="1"/>
</dbReference>
<dbReference type="InterPro" id="IPR001128">
    <property type="entry name" value="Cyt_P450"/>
</dbReference>
<dbReference type="PRINTS" id="PR00385">
    <property type="entry name" value="P450"/>
</dbReference>
<dbReference type="Gene3D" id="1.10.630.10">
    <property type="entry name" value="Cytochrome P450"/>
    <property type="match status" value="2"/>
</dbReference>
<dbReference type="SUPFAM" id="SSF48264">
    <property type="entry name" value="Cytochrome P450"/>
    <property type="match status" value="1"/>
</dbReference>
<dbReference type="OMA" id="ATIMGHF"/>
<evidence type="ECO:0000256" key="6">
    <source>
        <dbReference type="RuleBase" id="RU000461"/>
    </source>
</evidence>
<comment type="caution">
    <text evidence="8">The sequence shown here is derived from an EMBL/GenBank/DDBJ whole genome shotgun (WGS) entry which is preliminary data.</text>
</comment>
<organism evidence="8 9">
    <name type="scientific">Blomia tropicalis</name>
    <name type="common">Mite</name>
    <dbReference type="NCBI Taxonomy" id="40697"/>
    <lineage>
        <taxon>Eukaryota</taxon>
        <taxon>Metazoa</taxon>
        <taxon>Ecdysozoa</taxon>
        <taxon>Arthropoda</taxon>
        <taxon>Chelicerata</taxon>
        <taxon>Arachnida</taxon>
        <taxon>Acari</taxon>
        <taxon>Acariformes</taxon>
        <taxon>Sarcoptiformes</taxon>
        <taxon>Astigmata</taxon>
        <taxon>Glycyphagoidea</taxon>
        <taxon>Echimyopodidae</taxon>
        <taxon>Blomia</taxon>
    </lineage>
</organism>
<name>A0A9Q0M559_BLOTA</name>
<sequence>MISLPVVSTYISSNLSSVLLILLFIRYIISYNKSKRLPKGPYGLPLIGYLPFLGKNPHYTLWKLSKQYGSIYTLPLGKQNIIFKTESKLHYKTLRNEISIRDLIDGYLLELKSRRTSSLPTTMSIEKLRANCQVFLSFGSEAFLSSLEWCLISVAYYQEYQQKISDEIELVVGKQRFPNFRDQIRMPFTVAFLNEVLRWKTVFPFNFTRRAVEDATIMGHFIPKDTLILSNIWAVHHDPTIWEDPFKFNPYRFLSDNTKTLIDHEGYMPFSIGKRSCVAEPFVRKLLFLYIVSIVQKFTVTTMNRDEVFDEEFNITIKPKGQVNLVFQYKADTDYQEKGSDDL</sequence>
<dbReference type="GO" id="GO:0005506">
    <property type="term" value="F:iron ion binding"/>
    <property type="evidence" value="ECO:0007669"/>
    <property type="project" value="InterPro"/>
</dbReference>
<keyword evidence="2 5" id="KW-0479">Metal-binding</keyword>
<dbReference type="GO" id="GO:0005737">
    <property type="term" value="C:cytoplasm"/>
    <property type="evidence" value="ECO:0007669"/>
    <property type="project" value="TreeGrafter"/>
</dbReference>
<comment type="cofactor">
    <cofactor evidence="5">
        <name>heme</name>
        <dbReference type="ChEBI" id="CHEBI:30413"/>
    </cofactor>
</comment>
<comment type="similarity">
    <text evidence="1 6">Belongs to the cytochrome P450 family.</text>
</comment>
<dbReference type="EMBL" id="JAPWDV010000003">
    <property type="protein sequence ID" value="KAJ6218187.1"/>
    <property type="molecule type" value="Genomic_DNA"/>
</dbReference>
<dbReference type="Pfam" id="PF00067">
    <property type="entry name" value="p450"/>
    <property type="match status" value="1"/>
</dbReference>
<dbReference type="GO" id="GO:0008395">
    <property type="term" value="F:steroid hydroxylase activity"/>
    <property type="evidence" value="ECO:0007669"/>
    <property type="project" value="TreeGrafter"/>
</dbReference>
<keyword evidence="7" id="KW-1133">Transmembrane helix</keyword>
<keyword evidence="7" id="KW-0812">Transmembrane</keyword>
<dbReference type="GO" id="GO:0006082">
    <property type="term" value="P:organic acid metabolic process"/>
    <property type="evidence" value="ECO:0007669"/>
    <property type="project" value="TreeGrafter"/>
</dbReference>
<evidence type="ECO:0000256" key="7">
    <source>
        <dbReference type="SAM" id="Phobius"/>
    </source>
</evidence>
<dbReference type="GO" id="GO:0016712">
    <property type="term" value="F:oxidoreductase activity, acting on paired donors, with incorporation or reduction of molecular oxygen, reduced flavin or flavoprotein as one donor, and incorporation of one atom of oxygen"/>
    <property type="evidence" value="ECO:0007669"/>
    <property type="project" value="TreeGrafter"/>
</dbReference>
<dbReference type="InterPro" id="IPR036396">
    <property type="entry name" value="Cyt_P450_sf"/>
</dbReference>
<keyword evidence="4 6" id="KW-0503">Monooxygenase</keyword>
<keyword evidence="5 6" id="KW-0349">Heme</keyword>